<feature type="non-terminal residue" evidence="1">
    <location>
        <position position="215"/>
    </location>
</feature>
<sequence>MEEWTVNGTAVPGNTSNTYEHTVTQPADIRVTFISSVTIPDTFTLSDGAEYKVVDKAQKLVIITKRGDNTGSNIVYTVNVKPEYSGITYTLTGFSKQCISDFGGWGPLKAFALSGPSNFLSVEGGVLFDKHKTKLIRYPTGKAGTPYTVPASVKVLGESSFYHSDNLTSLILPDGLTTVEDSGLHFCTNLQTVYIPSSLTSIGERFLAFSKVEDV</sequence>
<name>A0ABP2YP92_TRESO</name>
<dbReference type="InterPro" id="IPR026906">
    <property type="entry name" value="LRR_5"/>
</dbReference>
<proteinExistence type="predicted"/>
<accession>A0ABP2YP92</accession>
<dbReference type="Gene3D" id="3.80.10.10">
    <property type="entry name" value="Ribonuclease Inhibitor"/>
    <property type="match status" value="1"/>
</dbReference>
<dbReference type="Pfam" id="PF13306">
    <property type="entry name" value="LRR_5"/>
    <property type="match status" value="1"/>
</dbReference>
<reference evidence="1 2" key="1">
    <citation type="submission" date="2013-08" db="EMBL/GenBank/DDBJ databases">
        <authorList>
            <person name="Durkin A.S."/>
            <person name="Haft D.R."/>
            <person name="McCorrison J."/>
            <person name="Torralba M."/>
            <person name="Gillis M."/>
            <person name="Haft D.H."/>
            <person name="Methe B."/>
            <person name="Sutton G."/>
            <person name="Nelson K.E."/>
        </authorList>
    </citation>
    <scope>NUCLEOTIDE SEQUENCE [LARGE SCALE GENOMIC DNA]</scope>
    <source>
        <strain evidence="1 2">ATCC 35536</strain>
    </source>
</reference>
<evidence type="ECO:0000313" key="1">
    <source>
        <dbReference type="EMBL" id="ERK04955.1"/>
    </source>
</evidence>
<organism evidence="1 2">
    <name type="scientific">Treponema socranskii subsp. socranskii VPI DR56BR1116 = ATCC 35536</name>
    <dbReference type="NCBI Taxonomy" id="1125725"/>
    <lineage>
        <taxon>Bacteria</taxon>
        <taxon>Pseudomonadati</taxon>
        <taxon>Spirochaetota</taxon>
        <taxon>Spirochaetia</taxon>
        <taxon>Spirochaetales</taxon>
        <taxon>Treponemataceae</taxon>
        <taxon>Treponema</taxon>
    </lineage>
</organism>
<comment type="caution">
    <text evidence="1">The sequence shown here is derived from an EMBL/GenBank/DDBJ whole genome shotgun (WGS) entry which is preliminary data.</text>
</comment>
<dbReference type="Proteomes" id="UP000016646">
    <property type="component" value="Unassembled WGS sequence"/>
</dbReference>
<dbReference type="EMBL" id="AVQI01000007">
    <property type="protein sequence ID" value="ERK04955.1"/>
    <property type="molecule type" value="Genomic_DNA"/>
</dbReference>
<evidence type="ECO:0000313" key="2">
    <source>
        <dbReference type="Proteomes" id="UP000016646"/>
    </source>
</evidence>
<dbReference type="InterPro" id="IPR032675">
    <property type="entry name" value="LRR_dom_sf"/>
</dbReference>
<protein>
    <submittedName>
        <fullName evidence="1">Leucine rich repeat domain protein</fullName>
    </submittedName>
</protein>
<gene>
    <name evidence="1" type="ORF">HMPREF0860_2673</name>
</gene>
<keyword evidence="2" id="KW-1185">Reference proteome</keyword>